<keyword evidence="5 6" id="KW-0804">Transcription</keyword>
<evidence type="ECO:0000259" key="8">
    <source>
        <dbReference type="Pfam" id="PF04545"/>
    </source>
</evidence>
<evidence type="ECO:0000259" key="7">
    <source>
        <dbReference type="Pfam" id="PF04542"/>
    </source>
</evidence>
<dbReference type="SUPFAM" id="SSF88659">
    <property type="entry name" value="Sigma3 and sigma4 domains of RNA polymerase sigma factors"/>
    <property type="match status" value="1"/>
</dbReference>
<dbReference type="InterPro" id="IPR007630">
    <property type="entry name" value="RNA_pol_sigma70_r4"/>
</dbReference>
<name>A0A1H7IW69_9SPHN</name>
<reference evidence="10" key="1">
    <citation type="submission" date="2016-10" db="EMBL/GenBank/DDBJ databases">
        <authorList>
            <person name="Varghese N."/>
            <person name="Submissions S."/>
        </authorList>
    </citation>
    <scope>NUCLEOTIDE SEQUENCE [LARGE SCALE GENOMIC DNA]</scope>
    <source>
        <strain evidence="10">JS21-1</strain>
    </source>
</reference>
<dbReference type="PANTHER" id="PTHR43133:SF62">
    <property type="entry name" value="RNA POLYMERASE SIGMA FACTOR SIGZ"/>
    <property type="match status" value="1"/>
</dbReference>
<dbReference type="InterPro" id="IPR013324">
    <property type="entry name" value="RNA_pol_sigma_r3/r4-like"/>
</dbReference>
<gene>
    <name evidence="9" type="ORF">SAMN05216382_0887</name>
</gene>
<evidence type="ECO:0000313" key="10">
    <source>
        <dbReference type="Proteomes" id="UP000199214"/>
    </source>
</evidence>
<dbReference type="Pfam" id="PF04545">
    <property type="entry name" value="Sigma70_r4"/>
    <property type="match status" value="1"/>
</dbReference>
<evidence type="ECO:0000256" key="2">
    <source>
        <dbReference type="ARBA" id="ARBA00023015"/>
    </source>
</evidence>
<dbReference type="PANTHER" id="PTHR43133">
    <property type="entry name" value="RNA POLYMERASE ECF-TYPE SIGMA FACTO"/>
    <property type="match status" value="1"/>
</dbReference>
<sequence>MQARSYKMTVDQTEAMARRAALITALAACGDGDRAAFRQIYDMTAAKLFGICLRICGERQVAEDVLQEVYLIIWKRAPTYDAARGSPITWLCVIARNRALDWRRSKQAHFAAAHDEVDTGKFAEVADEAALADDALMLAQERERLHLCIDQLDDRPRAAIHSAFLDGLTYVEVAERAAVPLPTMKSLIRRALLRLRECLRDDG</sequence>
<dbReference type="PROSITE" id="PS01063">
    <property type="entry name" value="SIGMA70_ECF"/>
    <property type="match status" value="1"/>
</dbReference>
<keyword evidence="3 6" id="KW-0731">Sigma factor</keyword>
<dbReference type="AlphaFoldDB" id="A0A1H7IW69"/>
<dbReference type="InterPro" id="IPR014284">
    <property type="entry name" value="RNA_pol_sigma-70_dom"/>
</dbReference>
<comment type="similarity">
    <text evidence="1 6">Belongs to the sigma-70 factor family. ECF subfamily.</text>
</comment>
<dbReference type="Gene3D" id="1.10.1740.10">
    <property type="match status" value="1"/>
</dbReference>
<keyword evidence="2 6" id="KW-0805">Transcription regulation</keyword>
<feature type="domain" description="RNA polymerase sigma-70 region 2" evidence="7">
    <location>
        <begin position="42"/>
        <end position="107"/>
    </location>
</feature>
<dbReference type="InterPro" id="IPR036388">
    <property type="entry name" value="WH-like_DNA-bd_sf"/>
</dbReference>
<proteinExistence type="inferred from homology"/>
<evidence type="ECO:0000256" key="6">
    <source>
        <dbReference type="RuleBase" id="RU000716"/>
    </source>
</evidence>
<dbReference type="GO" id="GO:0016987">
    <property type="term" value="F:sigma factor activity"/>
    <property type="evidence" value="ECO:0007669"/>
    <property type="project" value="UniProtKB-KW"/>
</dbReference>
<dbReference type="InterPro" id="IPR007627">
    <property type="entry name" value="RNA_pol_sigma70_r2"/>
</dbReference>
<dbReference type="Pfam" id="PF04542">
    <property type="entry name" value="Sigma70_r2"/>
    <property type="match status" value="1"/>
</dbReference>
<protein>
    <recommendedName>
        <fullName evidence="6">RNA polymerase sigma factor</fullName>
    </recommendedName>
</protein>
<dbReference type="NCBIfam" id="TIGR02937">
    <property type="entry name" value="sigma70-ECF"/>
    <property type="match status" value="1"/>
</dbReference>
<keyword evidence="10" id="KW-1185">Reference proteome</keyword>
<dbReference type="InterPro" id="IPR039425">
    <property type="entry name" value="RNA_pol_sigma-70-like"/>
</dbReference>
<evidence type="ECO:0000313" key="9">
    <source>
        <dbReference type="EMBL" id="SEK66763.1"/>
    </source>
</evidence>
<evidence type="ECO:0000256" key="4">
    <source>
        <dbReference type="ARBA" id="ARBA00023125"/>
    </source>
</evidence>
<dbReference type="GO" id="GO:0006352">
    <property type="term" value="P:DNA-templated transcription initiation"/>
    <property type="evidence" value="ECO:0007669"/>
    <property type="project" value="InterPro"/>
</dbReference>
<dbReference type="SUPFAM" id="SSF88946">
    <property type="entry name" value="Sigma2 domain of RNA polymerase sigma factors"/>
    <property type="match status" value="1"/>
</dbReference>
<dbReference type="InterPro" id="IPR013325">
    <property type="entry name" value="RNA_pol_sigma_r2"/>
</dbReference>
<keyword evidence="4 6" id="KW-0238">DNA-binding</keyword>
<feature type="domain" description="RNA polymerase sigma-70 region 4" evidence="8">
    <location>
        <begin position="148"/>
        <end position="197"/>
    </location>
</feature>
<dbReference type="InterPro" id="IPR000838">
    <property type="entry name" value="RNA_pol_sigma70_ECF_CS"/>
</dbReference>
<accession>A0A1H7IW69</accession>
<evidence type="ECO:0000256" key="3">
    <source>
        <dbReference type="ARBA" id="ARBA00023082"/>
    </source>
</evidence>
<evidence type="ECO:0000256" key="1">
    <source>
        <dbReference type="ARBA" id="ARBA00010641"/>
    </source>
</evidence>
<organism evidence="9 10">
    <name type="scientific">Sphingomonas palmae</name>
    <dbReference type="NCBI Taxonomy" id="1855283"/>
    <lineage>
        <taxon>Bacteria</taxon>
        <taxon>Pseudomonadati</taxon>
        <taxon>Pseudomonadota</taxon>
        <taxon>Alphaproteobacteria</taxon>
        <taxon>Sphingomonadales</taxon>
        <taxon>Sphingomonadaceae</taxon>
        <taxon>Sphingomonas</taxon>
    </lineage>
</organism>
<dbReference type="Gene3D" id="1.10.10.10">
    <property type="entry name" value="Winged helix-like DNA-binding domain superfamily/Winged helix DNA-binding domain"/>
    <property type="match status" value="1"/>
</dbReference>
<dbReference type="GO" id="GO:0003677">
    <property type="term" value="F:DNA binding"/>
    <property type="evidence" value="ECO:0007669"/>
    <property type="project" value="UniProtKB-KW"/>
</dbReference>
<dbReference type="Proteomes" id="UP000199214">
    <property type="component" value="Unassembled WGS sequence"/>
</dbReference>
<evidence type="ECO:0000256" key="5">
    <source>
        <dbReference type="ARBA" id="ARBA00023163"/>
    </source>
</evidence>
<dbReference type="STRING" id="1855283.SAMN05216382_0887"/>
<dbReference type="EMBL" id="FNZZ01000001">
    <property type="protein sequence ID" value="SEK66763.1"/>
    <property type="molecule type" value="Genomic_DNA"/>
</dbReference>